<comment type="caution">
    <text evidence="1">The sequence shown here is derived from an EMBL/GenBank/DDBJ whole genome shotgun (WGS) entry which is preliminary data.</text>
</comment>
<evidence type="ECO:0000313" key="1">
    <source>
        <dbReference type="EMBL" id="GHF58200.1"/>
    </source>
</evidence>
<keyword evidence="2" id="KW-1185">Reference proteome</keyword>
<organism evidence="1 2">
    <name type="scientific">Deinococcus metalli</name>
    <dbReference type="NCBI Taxonomy" id="1141878"/>
    <lineage>
        <taxon>Bacteria</taxon>
        <taxon>Thermotogati</taxon>
        <taxon>Deinococcota</taxon>
        <taxon>Deinococci</taxon>
        <taxon>Deinococcales</taxon>
        <taxon>Deinococcaceae</taxon>
        <taxon>Deinococcus</taxon>
    </lineage>
</organism>
<proteinExistence type="predicted"/>
<protein>
    <submittedName>
        <fullName evidence="1">Uncharacterized protein</fullName>
    </submittedName>
</protein>
<dbReference type="SUPFAM" id="SSF103473">
    <property type="entry name" value="MFS general substrate transporter"/>
    <property type="match status" value="1"/>
</dbReference>
<dbReference type="EMBL" id="BNAJ01000012">
    <property type="protein sequence ID" value="GHF58200.1"/>
    <property type="molecule type" value="Genomic_DNA"/>
</dbReference>
<accession>A0ABQ3JUB9</accession>
<sequence>MLPSHPLAAQAGLRTTSFSDAWTHVSTVGRSAARVPTSVCSEMNLPTWQSYVMAVVNAVERSAAGFTNTTRTFGSLLSPVLAGPLYAGVSVWPVWWPAA</sequence>
<name>A0ABQ3JUB9_9DEIO</name>
<evidence type="ECO:0000313" key="2">
    <source>
        <dbReference type="Proteomes" id="UP000619376"/>
    </source>
</evidence>
<reference evidence="2" key="1">
    <citation type="journal article" date="2019" name="Int. J. Syst. Evol. Microbiol.">
        <title>The Global Catalogue of Microorganisms (GCM) 10K type strain sequencing project: providing services to taxonomists for standard genome sequencing and annotation.</title>
        <authorList>
            <consortium name="The Broad Institute Genomics Platform"/>
            <consortium name="The Broad Institute Genome Sequencing Center for Infectious Disease"/>
            <person name="Wu L."/>
            <person name="Ma J."/>
        </authorList>
    </citation>
    <scope>NUCLEOTIDE SEQUENCE [LARGE SCALE GENOMIC DNA]</scope>
    <source>
        <strain evidence="2">CGMCC 1.18437</strain>
    </source>
</reference>
<dbReference type="InterPro" id="IPR036259">
    <property type="entry name" value="MFS_trans_sf"/>
</dbReference>
<gene>
    <name evidence="1" type="ORF">GCM10017781_38070</name>
</gene>
<dbReference type="Proteomes" id="UP000619376">
    <property type="component" value="Unassembled WGS sequence"/>
</dbReference>